<sequence length="483" mass="54736">MSCIKQFWNPIAIKQVNDVTRFQALVDKKKVVVTEAAIREGMLVGQEIEEGGDEEEHVKDVTAGDATQKDDTAAHGEVHIAQPQPQPQQAVDFLMSLLQEALDAYAALTRRAENLEYDKVDQALEITKLNRSVKKLDKGNRVRVMKLRRLKRVGTSQRIDTSDDTVMDDESNQGRIIDETDKEDDVVALMDDKEEDKKDEEAKEDEPAKVQEVVDVVTTAKLITEVVTASSETVTTPNTIISTTEPQVLAATITDAPAKVAAAPSKRRKGVVIRDPEEESTTSLIIPAETKSKDKGKGTMDVAIDHVKLKAKEDPVVKRYQAMKRKPQTEARARKNIMMYLKNVASFRLGYFKGMSYDDIQEESKALQRINESPVERAAKIRKLDEEVEDLKRHLEIMPNKDDDVYTEATPLTRKVPVVDYKIIELNNKPYYKIVRANGTHQLYISFLTLLKNFDREDLEALWNLVKERFSTSKPENFLMIFC</sequence>
<reference evidence="2" key="1">
    <citation type="journal article" date="2019" name="Sci. Rep.">
        <title>Draft genome of Tanacetum cinerariifolium, the natural source of mosquito coil.</title>
        <authorList>
            <person name="Yamashiro T."/>
            <person name="Shiraishi A."/>
            <person name="Satake H."/>
            <person name="Nakayama K."/>
        </authorList>
    </citation>
    <scope>NUCLEOTIDE SEQUENCE</scope>
</reference>
<accession>A0A699JQE0</accession>
<evidence type="ECO:0000313" key="2">
    <source>
        <dbReference type="EMBL" id="GFA47426.1"/>
    </source>
</evidence>
<dbReference type="AlphaFoldDB" id="A0A699JQE0"/>
<name>A0A699JQE0_TANCI</name>
<feature type="compositionally biased region" description="Acidic residues" evidence="1">
    <location>
        <begin position="162"/>
        <end position="171"/>
    </location>
</feature>
<proteinExistence type="predicted"/>
<feature type="region of interest" description="Disordered" evidence="1">
    <location>
        <begin position="155"/>
        <end position="174"/>
    </location>
</feature>
<dbReference type="EMBL" id="BKCJ010430401">
    <property type="protein sequence ID" value="GFA47426.1"/>
    <property type="molecule type" value="Genomic_DNA"/>
</dbReference>
<comment type="caution">
    <text evidence="2">The sequence shown here is derived from an EMBL/GenBank/DDBJ whole genome shotgun (WGS) entry which is preliminary data.</text>
</comment>
<evidence type="ECO:0000256" key="1">
    <source>
        <dbReference type="SAM" id="MobiDB-lite"/>
    </source>
</evidence>
<organism evidence="2">
    <name type="scientific">Tanacetum cinerariifolium</name>
    <name type="common">Dalmatian daisy</name>
    <name type="synonym">Chrysanthemum cinerariifolium</name>
    <dbReference type="NCBI Taxonomy" id="118510"/>
    <lineage>
        <taxon>Eukaryota</taxon>
        <taxon>Viridiplantae</taxon>
        <taxon>Streptophyta</taxon>
        <taxon>Embryophyta</taxon>
        <taxon>Tracheophyta</taxon>
        <taxon>Spermatophyta</taxon>
        <taxon>Magnoliopsida</taxon>
        <taxon>eudicotyledons</taxon>
        <taxon>Gunneridae</taxon>
        <taxon>Pentapetalae</taxon>
        <taxon>asterids</taxon>
        <taxon>campanulids</taxon>
        <taxon>Asterales</taxon>
        <taxon>Asteraceae</taxon>
        <taxon>Asteroideae</taxon>
        <taxon>Anthemideae</taxon>
        <taxon>Anthemidinae</taxon>
        <taxon>Tanacetum</taxon>
    </lineage>
</organism>
<protein>
    <submittedName>
        <fullName evidence="2">Uncharacterized protein</fullName>
    </submittedName>
</protein>
<gene>
    <name evidence="2" type="ORF">Tci_619398</name>
</gene>